<gene>
    <name evidence="1" type="ORF">F383_20022</name>
    <name evidence="2" type="ORF">F383_35810</name>
</gene>
<sequence>MRKGLSALCDRREERALIKASICVSTRYRAWNHGTYEG</sequence>
<dbReference type="EMBL" id="JRRC01075670">
    <property type="protein sequence ID" value="KHF99377.1"/>
    <property type="molecule type" value="Genomic_DNA"/>
</dbReference>
<protein>
    <submittedName>
        <fullName evidence="1">Uncharacterized protein</fullName>
    </submittedName>
</protein>
<evidence type="ECO:0000313" key="3">
    <source>
        <dbReference type="Proteomes" id="UP000032142"/>
    </source>
</evidence>
<name>A0A0B0MB74_GOSAR</name>
<dbReference type="Proteomes" id="UP000032142">
    <property type="component" value="Unassembled WGS sequence"/>
</dbReference>
<dbReference type="EMBL" id="KN449428">
    <property type="protein sequence ID" value="KHG29383.1"/>
    <property type="molecule type" value="Genomic_DNA"/>
</dbReference>
<accession>A0A0B0MB74</accession>
<organism evidence="1 3">
    <name type="scientific">Gossypium arboreum</name>
    <name type="common">Tree cotton</name>
    <name type="synonym">Gossypium nanking</name>
    <dbReference type="NCBI Taxonomy" id="29729"/>
    <lineage>
        <taxon>Eukaryota</taxon>
        <taxon>Viridiplantae</taxon>
        <taxon>Streptophyta</taxon>
        <taxon>Embryophyta</taxon>
        <taxon>Tracheophyta</taxon>
        <taxon>Spermatophyta</taxon>
        <taxon>Magnoliopsida</taxon>
        <taxon>eudicotyledons</taxon>
        <taxon>Gunneridae</taxon>
        <taxon>Pentapetalae</taxon>
        <taxon>rosids</taxon>
        <taxon>malvids</taxon>
        <taxon>Malvales</taxon>
        <taxon>Malvaceae</taxon>
        <taxon>Malvoideae</taxon>
        <taxon>Gossypium</taxon>
    </lineage>
</organism>
<keyword evidence="3" id="KW-1185">Reference proteome</keyword>
<reference evidence="1" key="1">
    <citation type="submission" date="2014-09" db="EMBL/GenBank/DDBJ databases">
        <title>G. arboreum L. cv. AKA8401 A2 genome assembly version 1.0.</title>
        <authorList>
            <person name="Mudge J."/>
            <person name="Ramaraj T."/>
            <person name="Lindquist I.E."/>
            <person name="Bharti A.K."/>
            <person name="Sundararajan A."/>
            <person name="Cameron C.T."/>
            <person name="Woodward J.E."/>
            <person name="May G.D."/>
            <person name="Brubaker C."/>
            <person name="Broadhvest J."/>
            <person name="Wilkins T.A."/>
        </authorList>
    </citation>
    <scope>NUCLEOTIDE SEQUENCE</scope>
</reference>
<dbReference type="AlphaFoldDB" id="A0A0B0MB74"/>
<reference evidence="3" key="2">
    <citation type="submission" date="2014-09" db="EMBL/GenBank/DDBJ databases">
        <authorList>
            <person name="Mudge J."/>
            <person name="Ramaraj T."/>
            <person name="Lindquist I.E."/>
            <person name="Bharti A.K."/>
            <person name="Sundararajan A."/>
            <person name="Cameron C.T."/>
            <person name="Woodward J.E."/>
            <person name="May G.D."/>
            <person name="Brubaker C."/>
            <person name="Broadhvest J."/>
            <person name="Wilkins T.A."/>
        </authorList>
    </citation>
    <scope>NUCLEOTIDE SEQUENCE</scope>
    <source>
        <strain evidence="3">cv. AKA8401</strain>
    </source>
</reference>
<evidence type="ECO:0000313" key="1">
    <source>
        <dbReference type="EMBL" id="KHF99377.1"/>
    </source>
</evidence>
<proteinExistence type="predicted"/>
<evidence type="ECO:0000313" key="2">
    <source>
        <dbReference type="EMBL" id="KHG29383.1"/>
    </source>
</evidence>